<accession>A0A328PDV4</accession>
<dbReference type="CDD" id="cd00851">
    <property type="entry name" value="MTH1175"/>
    <property type="match status" value="1"/>
</dbReference>
<dbReference type="InterPro" id="IPR003731">
    <property type="entry name" value="Di-Nase_FeMo-co_biosynth"/>
</dbReference>
<dbReference type="EMBL" id="QLOE01000002">
    <property type="protein sequence ID" value="RAO79553.1"/>
    <property type="molecule type" value="Genomic_DNA"/>
</dbReference>
<organism evidence="2 3">
    <name type="scientific">Methanothermobacter tenebrarum</name>
    <dbReference type="NCBI Taxonomy" id="680118"/>
    <lineage>
        <taxon>Archaea</taxon>
        <taxon>Methanobacteriati</taxon>
        <taxon>Methanobacteriota</taxon>
        <taxon>Methanomada group</taxon>
        <taxon>Methanobacteria</taxon>
        <taxon>Methanobacteriales</taxon>
        <taxon>Methanobacteriaceae</taxon>
        <taxon>Methanothermobacter</taxon>
    </lineage>
</organism>
<dbReference type="Pfam" id="PF02579">
    <property type="entry name" value="Nitro_FeMo-Co"/>
    <property type="match status" value="1"/>
</dbReference>
<reference evidence="2 3" key="1">
    <citation type="submission" date="2018-06" db="EMBL/GenBank/DDBJ databases">
        <title>Draft genome sequence of hyperthermophilic methanogen Methanothermobacter tenebrarum sp. MCM-B 1447.</title>
        <authorList>
            <person name="Pore S.D."/>
            <person name="Dagar S."/>
            <person name="Dhakephalkar P.K."/>
        </authorList>
    </citation>
    <scope>NUCLEOTIDE SEQUENCE [LARGE SCALE GENOMIC DNA]</scope>
    <source>
        <strain evidence="2 3">MCM B 1447</strain>
    </source>
</reference>
<evidence type="ECO:0000313" key="3">
    <source>
        <dbReference type="Proteomes" id="UP000249782"/>
    </source>
</evidence>
<keyword evidence="3" id="KW-1185">Reference proteome</keyword>
<dbReference type="PANTHER" id="PTHR33937:SF2">
    <property type="entry name" value="DINITROGENASE IRON-MOLYBDENUM COFACTOR BIOSYNTHESIS DOMAIN-CONTAINING PROTEIN"/>
    <property type="match status" value="1"/>
</dbReference>
<gene>
    <name evidence="2" type="ORF">DPC56_01885</name>
</gene>
<sequence>MKIAVASSGDDIKSEASRFFGRAQFFIIAEIKNGKIEFFKSVANSATSESSGAGIKAAQLIANEGVDAIISTAIGPNAFELLNNLNIKIYKSTQGSVEENLKLFNQGKLQEVTSPATTRGRRGGRIL</sequence>
<feature type="domain" description="Dinitrogenase iron-molybdenum cofactor biosynthesis" evidence="1">
    <location>
        <begin position="14"/>
        <end position="105"/>
    </location>
</feature>
<dbReference type="AlphaFoldDB" id="A0A328PDV4"/>
<protein>
    <recommendedName>
        <fullName evidence="1">Dinitrogenase iron-molybdenum cofactor biosynthesis domain-containing protein</fullName>
    </recommendedName>
</protein>
<evidence type="ECO:0000313" key="2">
    <source>
        <dbReference type="EMBL" id="RAO79553.1"/>
    </source>
</evidence>
<name>A0A328PDV4_9EURY</name>
<dbReference type="InterPro" id="IPR036105">
    <property type="entry name" value="DiNase_FeMo-co_biosyn_sf"/>
</dbReference>
<proteinExistence type="predicted"/>
<dbReference type="InterPro" id="IPR051840">
    <property type="entry name" value="NifX/NifY_domain"/>
</dbReference>
<comment type="caution">
    <text evidence="2">The sequence shown here is derived from an EMBL/GenBank/DDBJ whole genome shotgun (WGS) entry which is preliminary data.</text>
</comment>
<dbReference type="InterPro" id="IPR033913">
    <property type="entry name" value="MTH1175_dom"/>
</dbReference>
<dbReference type="Proteomes" id="UP000249782">
    <property type="component" value="Unassembled WGS sequence"/>
</dbReference>
<evidence type="ECO:0000259" key="1">
    <source>
        <dbReference type="Pfam" id="PF02579"/>
    </source>
</evidence>
<dbReference type="OrthoDB" id="25911at2157"/>
<dbReference type="PANTHER" id="PTHR33937">
    <property type="entry name" value="IRON-MOLYBDENUM PROTEIN-RELATED-RELATED"/>
    <property type="match status" value="1"/>
</dbReference>
<dbReference type="Gene3D" id="3.30.420.130">
    <property type="entry name" value="Dinitrogenase iron-molybdenum cofactor biosynthesis domain"/>
    <property type="match status" value="1"/>
</dbReference>
<dbReference type="SUPFAM" id="SSF53146">
    <property type="entry name" value="Nitrogenase accessory factor-like"/>
    <property type="match status" value="1"/>
</dbReference>
<dbReference type="RefSeq" id="WP_112093382.1">
    <property type="nucleotide sequence ID" value="NZ_QLOE01000002.1"/>
</dbReference>